<name>A0A8S5T1T3_9CAUD</name>
<dbReference type="EMBL" id="BK032731">
    <property type="protein sequence ID" value="DAF57277.1"/>
    <property type="molecule type" value="Genomic_DNA"/>
</dbReference>
<proteinExistence type="predicted"/>
<sequence>MTDTDICNMALSNLGKGTITSMDDKEENARACKLYFDQTRETVLRAYPWSFAHRIEKLALLDKEVPGYDFCYAYPKNCLKINNIRNKQINVQEHVPYVIVNIDTATKAIACNLQDAYTDYTVDEKDVQVMDTLFISAFTRLLAANMAMRLTGNPQAYQMQYQLFQAIIHDAQLNDAREGQRDAVYHSNYAQTRRVR</sequence>
<organism evidence="1">
    <name type="scientific">Podoviridae sp. ctuch15</name>
    <dbReference type="NCBI Taxonomy" id="2827752"/>
    <lineage>
        <taxon>Viruses</taxon>
        <taxon>Duplodnaviria</taxon>
        <taxon>Heunggongvirae</taxon>
        <taxon>Uroviricota</taxon>
        <taxon>Caudoviricetes</taxon>
    </lineage>
</organism>
<evidence type="ECO:0000313" key="1">
    <source>
        <dbReference type="EMBL" id="DAF57277.1"/>
    </source>
</evidence>
<accession>A0A8S5T1T3</accession>
<reference evidence="1" key="1">
    <citation type="journal article" date="2021" name="Proc. Natl. Acad. Sci. U.S.A.">
        <title>A Catalog of Tens of Thousands of Viruses from Human Metagenomes Reveals Hidden Associations with Chronic Diseases.</title>
        <authorList>
            <person name="Tisza M.J."/>
            <person name="Buck C.B."/>
        </authorList>
    </citation>
    <scope>NUCLEOTIDE SEQUENCE</scope>
    <source>
        <strain evidence="1">Ctuch15</strain>
    </source>
</reference>
<protein>
    <submittedName>
        <fullName evidence="1">Tail tubular protein</fullName>
    </submittedName>
</protein>